<comment type="caution">
    <text evidence="1">The sequence shown here is derived from an EMBL/GenBank/DDBJ whole genome shotgun (WGS) entry which is preliminary data.</text>
</comment>
<dbReference type="RefSeq" id="WP_039337958.1">
    <property type="nucleotide sequence ID" value="NZ_JRVC01000032.1"/>
</dbReference>
<keyword evidence="2" id="KW-1185">Reference proteome</keyword>
<evidence type="ECO:0000313" key="1">
    <source>
        <dbReference type="EMBL" id="KHS42190.1"/>
    </source>
</evidence>
<gene>
    <name evidence="1" type="ORF">NJ75_04318</name>
</gene>
<proteinExistence type="predicted"/>
<evidence type="ECO:0000313" key="2">
    <source>
        <dbReference type="Proteomes" id="UP000031338"/>
    </source>
</evidence>
<dbReference type="AlphaFoldDB" id="A0A0B8Z7G3"/>
<name>A0A0B8Z7G3_9SPHN</name>
<sequence length="103" mass="11374">MNALTKTLDIPAFDHISYDAAVRAATVRAQHSFFDSHVIEDEFGGFLAIDEGDYNALPQDLIDRIVQSVPGMMADDFDEANIGRAASFMSVVMDPEWDADCPF</sequence>
<dbReference type="Proteomes" id="UP000031338">
    <property type="component" value="Unassembled WGS sequence"/>
</dbReference>
<protein>
    <submittedName>
        <fullName evidence="1">Uncharacterized protein</fullName>
    </submittedName>
</protein>
<dbReference type="PATRIC" id="fig|48936.3.peg.4351"/>
<organism evidence="1 2">
    <name type="scientific">Novosphingobium subterraneum</name>
    <dbReference type="NCBI Taxonomy" id="48936"/>
    <lineage>
        <taxon>Bacteria</taxon>
        <taxon>Pseudomonadati</taxon>
        <taxon>Pseudomonadota</taxon>
        <taxon>Alphaproteobacteria</taxon>
        <taxon>Sphingomonadales</taxon>
        <taxon>Sphingomonadaceae</taxon>
        <taxon>Novosphingobium</taxon>
    </lineage>
</organism>
<reference evidence="1 2" key="1">
    <citation type="submission" date="2014-10" db="EMBL/GenBank/DDBJ databases">
        <title>Draft genome sequence of Novosphingobium subterraneum DSM 12447.</title>
        <authorList>
            <person name="Gan H.M."/>
            <person name="Gan H.Y."/>
            <person name="Savka M.A."/>
        </authorList>
    </citation>
    <scope>NUCLEOTIDE SEQUENCE [LARGE SCALE GENOMIC DNA]</scope>
    <source>
        <strain evidence="1 2">DSM 12447</strain>
    </source>
</reference>
<dbReference type="EMBL" id="JRVC01000032">
    <property type="protein sequence ID" value="KHS42190.1"/>
    <property type="molecule type" value="Genomic_DNA"/>
</dbReference>
<accession>A0A0B8Z7G3</accession>